<proteinExistence type="predicted"/>
<evidence type="ECO:0000256" key="1">
    <source>
        <dbReference type="SAM" id="Phobius"/>
    </source>
</evidence>
<sequence length="157" mass="16702">MAADGDKNGDIPEEIKLHGARDGGADRFVYTYTAPTAEERREIEGIRSRYFPRSSAESKLEYVRKLDKRVRGLPNALAVTLGVVGILVFGGGLALCLEGAFAGAVAAGAVIAAFGAVLMACAKPVHSVLFKRMKAKYGDTIVKLTSELLGEREDGSE</sequence>
<reference evidence="2" key="2">
    <citation type="journal article" date="2021" name="PeerJ">
        <title>Extensive microbial diversity within the chicken gut microbiome revealed by metagenomics and culture.</title>
        <authorList>
            <person name="Gilroy R."/>
            <person name="Ravi A."/>
            <person name="Getino M."/>
            <person name="Pursley I."/>
            <person name="Horton D.L."/>
            <person name="Alikhan N.F."/>
            <person name="Baker D."/>
            <person name="Gharbi K."/>
            <person name="Hall N."/>
            <person name="Watson M."/>
            <person name="Adriaenssens E.M."/>
            <person name="Foster-Nyarko E."/>
            <person name="Jarju S."/>
            <person name="Secka A."/>
            <person name="Antonio M."/>
            <person name="Oren A."/>
            <person name="Chaudhuri R.R."/>
            <person name="La Ragione R."/>
            <person name="Hildebrand F."/>
            <person name="Pallen M.J."/>
        </authorList>
    </citation>
    <scope>NUCLEOTIDE SEQUENCE</scope>
    <source>
        <strain evidence="2">ChiW25-3613</strain>
    </source>
</reference>
<dbReference type="EMBL" id="DVHB01000122">
    <property type="protein sequence ID" value="HIR40093.1"/>
    <property type="molecule type" value="Genomic_DNA"/>
</dbReference>
<keyword evidence="1" id="KW-0472">Membrane</keyword>
<dbReference type="Proteomes" id="UP000824179">
    <property type="component" value="Unassembled WGS sequence"/>
</dbReference>
<organism evidence="2 3">
    <name type="scientific">Candidatus Coproplasma stercoripullorum</name>
    <dbReference type="NCBI Taxonomy" id="2840751"/>
    <lineage>
        <taxon>Bacteria</taxon>
        <taxon>Bacillati</taxon>
        <taxon>Bacillota</taxon>
        <taxon>Clostridia</taxon>
        <taxon>Eubacteriales</taxon>
        <taxon>Candidatus Coproplasma</taxon>
    </lineage>
</organism>
<gene>
    <name evidence="2" type="ORF">IAB90_06920</name>
</gene>
<keyword evidence="1" id="KW-0812">Transmembrane</keyword>
<name>A0A9D1AGW3_9FIRM</name>
<protein>
    <submittedName>
        <fullName evidence="2">Uncharacterized protein</fullName>
    </submittedName>
</protein>
<reference evidence="2" key="1">
    <citation type="submission" date="2020-10" db="EMBL/GenBank/DDBJ databases">
        <authorList>
            <person name="Gilroy R."/>
        </authorList>
    </citation>
    <scope>NUCLEOTIDE SEQUENCE</scope>
    <source>
        <strain evidence="2">ChiW25-3613</strain>
    </source>
</reference>
<dbReference type="AlphaFoldDB" id="A0A9D1AGW3"/>
<feature type="transmembrane region" description="Helical" evidence="1">
    <location>
        <begin position="73"/>
        <end position="95"/>
    </location>
</feature>
<evidence type="ECO:0000313" key="2">
    <source>
        <dbReference type="EMBL" id="HIR40093.1"/>
    </source>
</evidence>
<keyword evidence="1" id="KW-1133">Transmembrane helix</keyword>
<comment type="caution">
    <text evidence="2">The sequence shown here is derived from an EMBL/GenBank/DDBJ whole genome shotgun (WGS) entry which is preliminary data.</text>
</comment>
<feature type="transmembrane region" description="Helical" evidence="1">
    <location>
        <begin position="101"/>
        <end position="122"/>
    </location>
</feature>
<accession>A0A9D1AGW3</accession>
<evidence type="ECO:0000313" key="3">
    <source>
        <dbReference type="Proteomes" id="UP000824179"/>
    </source>
</evidence>